<evidence type="ECO:0000313" key="2">
    <source>
        <dbReference type="EMBL" id="MBB3980337.1"/>
    </source>
</evidence>
<gene>
    <name evidence="2" type="ORF">GGQ64_005591</name>
</gene>
<protein>
    <recommendedName>
        <fullName evidence="4">YiaAB two helix domain-containing protein</fullName>
    </recommendedName>
</protein>
<reference evidence="2 3" key="1">
    <citation type="submission" date="2020-08" db="EMBL/GenBank/DDBJ databases">
        <title>Genomic Encyclopedia of Type Strains, Phase IV (KMG-IV): sequencing the most valuable type-strain genomes for metagenomic binning, comparative biology and taxonomic classification.</title>
        <authorList>
            <person name="Goeker M."/>
        </authorList>
    </citation>
    <scope>NUCLEOTIDE SEQUENCE [LARGE SCALE GENOMIC DNA]</scope>
    <source>
        <strain evidence="2 3">DSM 100211</strain>
    </source>
</reference>
<keyword evidence="1" id="KW-0472">Membrane</keyword>
<proteinExistence type="predicted"/>
<evidence type="ECO:0008006" key="4">
    <source>
        <dbReference type="Google" id="ProtNLM"/>
    </source>
</evidence>
<dbReference type="AlphaFoldDB" id="A0A7W6DGS2"/>
<sequence length="69" mass="7515">MTFGARFVKWGHGLFLFGIFVTFGIVAHCCVGARWPTGEASFVAVYFGGAILMFVTVQRALDNIPAETN</sequence>
<accession>A0A7W6DGS2</accession>
<feature type="transmembrane region" description="Helical" evidence="1">
    <location>
        <begin position="12"/>
        <end position="35"/>
    </location>
</feature>
<evidence type="ECO:0000256" key="1">
    <source>
        <dbReference type="SAM" id="Phobius"/>
    </source>
</evidence>
<keyword evidence="1" id="KW-0812">Transmembrane</keyword>
<keyword evidence="1" id="KW-1133">Transmembrane helix</keyword>
<dbReference type="RefSeq" id="WP_183808467.1">
    <property type="nucleotide sequence ID" value="NZ_JACIEE010000021.1"/>
</dbReference>
<dbReference type="EMBL" id="JACIEE010000021">
    <property type="protein sequence ID" value="MBB3980337.1"/>
    <property type="molecule type" value="Genomic_DNA"/>
</dbReference>
<organism evidence="2 3">
    <name type="scientific">Mycoplana azooxidifex</name>
    <dbReference type="NCBI Taxonomy" id="1636188"/>
    <lineage>
        <taxon>Bacteria</taxon>
        <taxon>Pseudomonadati</taxon>
        <taxon>Pseudomonadota</taxon>
        <taxon>Alphaproteobacteria</taxon>
        <taxon>Hyphomicrobiales</taxon>
        <taxon>Rhizobiaceae</taxon>
        <taxon>Mycoplana</taxon>
    </lineage>
</organism>
<comment type="caution">
    <text evidence="2">The sequence shown here is derived from an EMBL/GenBank/DDBJ whole genome shotgun (WGS) entry which is preliminary data.</text>
</comment>
<name>A0A7W6DGS2_9HYPH</name>
<feature type="transmembrane region" description="Helical" evidence="1">
    <location>
        <begin position="41"/>
        <end position="61"/>
    </location>
</feature>
<dbReference type="Proteomes" id="UP000574761">
    <property type="component" value="Unassembled WGS sequence"/>
</dbReference>
<keyword evidence="3" id="KW-1185">Reference proteome</keyword>
<evidence type="ECO:0000313" key="3">
    <source>
        <dbReference type="Proteomes" id="UP000574761"/>
    </source>
</evidence>